<keyword evidence="2" id="KW-1185">Reference proteome</keyword>
<dbReference type="Gene3D" id="3.40.30.10">
    <property type="entry name" value="Glutaredoxin"/>
    <property type="match status" value="1"/>
</dbReference>
<dbReference type="InterPro" id="IPR036249">
    <property type="entry name" value="Thioredoxin-like_sf"/>
</dbReference>
<dbReference type="EMBL" id="CAJVPZ010031136">
    <property type="protein sequence ID" value="CAG8738518.1"/>
    <property type="molecule type" value="Genomic_DNA"/>
</dbReference>
<reference evidence="1" key="1">
    <citation type="submission" date="2021-06" db="EMBL/GenBank/DDBJ databases">
        <authorList>
            <person name="Kallberg Y."/>
            <person name="Tangrot J."/>
            <person name="Rosling A."/>
        </authorList>
    </citation>
    <scope>NUCLEOTIDE SEQUENCE</scope>
    <source>
        <strain evidence="1">IN212</strain>
    </source>
</reference>
<organism evidence="1 2">
    <name type="scientific">Racocetra fulgida</name>
    <dbReference type="NCBI Taxonomy" id="60492"/>
    <lineage>
        <taxon>Eukaryota</taxon>
        <taxon>Fungi</taxon>
        <taxon>Fungi incertae sedis</taxon>
        <taxon>Mucoromycota</taxon>
        <taxon>Glomeromycotina</taxon>
        <taxon>Glomeromycetes</taxon>
        <taxon>Diversisporales</taxon>
        <taxon>Gigasporaceae</taxon>
        <taxon>Racocetra</taxon>
    </lineage>
</organism>
<dbReference type="SUPFAM" id="SSF52833">
    <property type="entry name" value="Thioredoxin-like"/>
    <property type="match status" value="1"/>
</dbReference>
<comment type="caution">
    <text evidence="1">The sequence shown here is derived from an EMBL/GenBank/DDBJ whole genome shotgun (WGS) entry which is preliminary data.</text>
</comment>
<accession>A0A9N9NKR1</accession>
<dbReference type="OrthoDB" id="2121326at2759"/>
<proteinExistence type="predicted"/>
<evidence type="ECO:0000313" key="1">
    <source>
        <dbReference type="EMBL" id="CAG8738518.1"/>
    </source>
</evidence>
<name>A0A9N9NKR1_9GLOM</name>
<evidence type="ECO:0000313" key="2">
    <source>
        <dbReference type="Proteomes" id="UP000789396"/>
    </source>
</evidence>
<gene>
    <name evidence="1" type="ORF">RFULGI_LOCUS12673</name>
</gene>
<protein>
    <submittedName>
        <fullName evidence="1">7600_t:CDS:1</fullName>
    </submittedName>
</protein>
<dbReference type="Proteomes" id="UP000789396">
    <property type="component" value="Unassembled WGS sequence"/>
</dbReference>
<sequence length="69" mass="7817">MPYYAIKSAEDFDNQLEEAGDQVGVATAQNITSLPTFRFFKNKQRHCDDVIGANPTKLEDEIKKHSKIC</sequence>
<dbReference type="AlphaFoldDB" id="A0A9N9NKR1"/>